<dbReference type="InterPro" id="IPR011761">
    <property type="entry name" value="ATP-grasp"/>
</dbReference>
<accession>A0A164P7Y6</accession>
<dbReference type="Pfam" id="PF02655">
    <property type="entry name" value="ATP-grasp_3"/>
    <property type="match status" value="1"/>
</dbReference>
<comment type="caution">
    <text evidence="3">The sequence shown here is derived from an EMBL/GenBank/DDBJ whole genome shotgun (WGS) entry which is preliminary data.</text>
</comment>
<sequence>MCTKRILLTGARAPVSVDIARKCKLLGWEVYMADSISHAIGKYSNNVKKYYEVPSPRFETEDYISSLKNIIKENEIDLLIPTCEEVFYISKFKDKLGTTVFVDSFEKLDRLHDKKKFSEETNNTTLKTPETWLVKDQEELNKLFYGFEGEYIIKPSHSRFSMYIENWDSTKKIPKLPPERFPYVVQRFIHGTQWCSFALARNGVVYSHVSYKTVYAAGKGATIHFKFEENMELRKFTEEMCKSLCFTGQIAFDFIQGQDGTFYPIECNPRTTSGMHLIPAEHLHLKTPYSGGITKEKQISMAMLGTLPKCKNWSERRKWLKDLKKADDVLWDMEDPKPYLYQFVSLWKWLEESKEYKIPLLAATTRDIEWNGEFKK</sequence>
<feature type="domain" description="ATP-grasp" evidence="2">
    <location>
        <begin position="118"/>
        <end position="304"/>
    </location>
</feature>
<evidence type="ECO:0000313" key="3">
    <source>
        <dbReference type="EMBL" id="KZD66375.1"/>
    </source>
</evidence>
<dbReference type="Proteomes" id="UP000076482">
    <property type="component" value="Unassembled WGS sequence"/>
</dbReference>
<dbReference type="Gene3D" id="3.40.50.20">
    <property type="match status" value="1"/>
</dbReference>
<dbReference type="PATRIC" id="fig|1396.535.peg.4452"/>
<dbReference type="EMBL" id="LJKE01000043">
    <property type="protein sequence ID" value="KZD66375.1"/>
    <property type="molecule type" value="Genomic_DNA"/>
</dbReference>
<dbReference type="Gene3D" id="3.30.470.20">
    <property type="entry name" value="ATP-grasp fold, B domain"/>
    <property type="match status" value="1"/>
</dbReference>
<gene>
    <name evidence="3" type="ORF">B4088_2491</name>
</gene>
<dbReference type="AlphaFoldDB" id="A0A164P7Y6"/>
<dbReference type="GO" id="GO:0005524">
    <property type="term" value="F:ATP binding"/>
    <property type="evidence" value="ECO:0007669"/>
    <property type="project" value="UniProtKB-UniRule"/>
</dbReference>
<keyword evidence="1" id="KW-0067">ATP-binding</keyword>
<evidence type="ECO:0000313" key="4">
    <source>
        <dbReference type="Proteomes" id="UP000076482"/>
    </source>
</evidence>
<dbReference type="SUPFAM" id="SSF56059">
    <property type="entry name" value="Glutathione synthetase ATP-binding domain-like"/>
    <property type="match status" value="1"/>
</dbReference>
<keyword evidence="1" id="KW-0547">Nucleotide-binding</keyword>
<proteinExistence type="predicted"/>
<dbReference type="InterPro" id="IPR003806">
    <property type="entry name" value="ATP-grasp_PylC-type"/>
</dbReference>
<evidence type="ECO:0000259" key="2">
    <source>
        <dbReference type="PROSITE" id="PS50975"/>
    </source>
</evidence>
<evidence type="ECO:0000256" key="1">
    <source>
        <dbReference type="PROSITE-ProRule" id="PRU00409"/>
    </source>
</evidence>
<dbReference type="GO" id="GO:0046872">
    <property type="term" value="F:metal ion binding"/>
    <property type="evidence" value="ECO:0007669"/>
    <property type="project" value="InterPro"/>
</dbReference>
<organism evidence="3 4">
    <name type="scientific">Bacillus cereus</name>
    <dbReference type="NCBI Taxonomy" id="1396"/>
    <lineage>
        <taxon>Bacteria</taxon>
        <taxon>Bacillati</taxon>
        <taxon>Bacillota</taxon>
        <taxon>Bacilli</taxon>
        <taxon>Bacillales</taxon>
        <taxon>Bacillaceae</taxon>
        <taxon>Bacillus</taxon>
        <taxon>Bacillus cereus group</taxon>
    </lineage>
</organism>
<reference evidence="3 4" key="1">
    <citation type="submission" date="2015-09" db="EMBL/GenBank/DDBJ databases">
        <title>Bacillus cereus food isolates.</title>
        <authorList>
            <person name="Boekhorst J."/>
        </authorList>
    </citation>
    <scope>NUCLEOTIDE SEQUENCE [LARGE SCALE GENOMIC DNA]</scope>
    <source>
        <strain evidence="3 4">B4088</strain>
    </source>
</reference>
<name>A0A164P7Y6_BACCE</name>
<protein>
    <recommendedName>
        <fullName evidence="2">ATP-grasp domain-containing protein</fullName>
    </recommendedName>
</protein>
<dbReference type="PROSITE" id="PS50975">
    <property type="entry name" value="ATP_GRASP"/>
    <property type="match status" value="1"/>
</dbReference>